<protein>
    <submittedName>
        <fullName evidence="4">Uncharacterized protein</fullName>
    </submittedName>
</protein>
<dbReference type="AlphaFoldDB" id="A0ABD0LVE7"/>
<evidence type="ECO:0000256" key="3">
    <source>
        <dbReference type="SAM" id="SignalP"/>
    </source>
</evidence>
<feature type="signal peptide" evidence="3">
    <location>
        <begin position="1"/>
        <end position="34"/>
    </location>
</feature>
<organism evidence="4 5">
    <name type="scientific">Batillaria attramentaria</name>
    <dbReference type="NCBI Taxonomy" id="370345"/>
    <lineage>
        <taxon>Eukaryota</taxon>
        <taxon>Metazoa</taxon>
        <taxon>Spiralia</taxon>
        <taxon>Lophotrochozoa</taxon>
        <taxon>Mollusca</taxon>
        <taxon>Gastropoda</taxon>
        <taxon>Caenogastropoda</taxon>
        <taxon>Sorbeoconcha</taxon>
        <taxon>Cerithioidea</taxon>
        <taxon>Batillariidae</taxon>
        <taxon>Batillaria</taxon>
    </lineage>
</organism>
<keyword evidence="5" id="KW-1185">Reference proteome</keyword>
<proteinExistence type="predicted"/>
<accession>A0ABD0LVE7</accession>
<gene>
    <name evidence="4" type="ORF">BaRGS_00005154</name>
</gene>
<keyword evidence="3" id="KW-0732">Signal</keyword>
<sequence>MLQGIQAGCELSRLGGLLLTLLVAIMRHFPHAEATTVYFNSYGHCIQDYFPLDDEPYRVKAVGAAAIHESLICHLTFKAPPSTGVCLTFNSFHITDCGVSLSIYHDSSASGRQWRKLSCEDNIPHQMCTPERYVTLKLAKRKLNSNKNYQFDISVEKSSNLTGEDVILASSIGLFVGIIAGVVALIAVTSVIVLCCCCKPCKSRAPPQGYAAPGGGGHGHPPAIHLHPPSSTHSYPAEPSAPPVTEVSDEYTPLQQGPLYPALPQPYPDSHVIPADPPPPYAPPPYEQHAYPTKD</sequence>
<feature type="compositionally biased region" description="Pro residues" evidence="1">
    <location>
        <begin position="275"/>
        <end position="286"/>
    </location>
</feature>
<evidence type="ECO:0000256" key="2">
    <source>
        <dbReference type="SAM" id="Phobius"/>
    </source>
</evidence>
<dbReference type="Proteomes" id="UP001519460">
    <property type="component" value="Unassembled WGS sequence"/>
</dbReference>
<evidence type="ECO:0000313" key="5">
    <source>
        <dbReference type="Proteomes" id="UP001519460"/>
    </source>
</evidence>
<evidence type="ECO:0000256" key="1">
    <source>
        <dbReference type="SAM" id="MobiDB-lite"/>
    </source>
</evidence>
<dbReference type="InterPro" id="IPR035914">
    <property type="entry name" value="Sperma_CUB_dom_sf"/>
</dbReference>
<comment type="caution">
    <text evidence="4">The sequence shown here is derived from an EMBL/GenBank/DDBJ whole genome shotgun (WGS) entry which is preliminary data.</text>
</comment>
<keyword evidence="2" id="KW-0472">Membrane</keyword>
<feature type="chain" id="PRO_5044826641" evidence="3">
    <location>
        <begin position="35"/>
        <end position="295"/>
    </location>
</feature>
<keyword evidence="2" id="KW-1133">Transmembrane helix</keyword>
<feature type="compositionally biased region" description="Low complexity" evidence="1">
    <location>
        <begin position="220"/>
        <end position="229"/>
    </location>
</feature>
<feature type="transmembrane region" description="Helical" evidence="2">
    <location>
        <begin position="166"/>
        <end position="194"/>
    </location>
</feature>
<keyword evidence="2" id="KW-0812">Transmembrane</keyword>
<dbReference type="Gene3D" id="2.60.120.290">
    <property type="entry name" value="Spermadhesin, CUB domain"/>
    <property type="match status" value="1"/>
</dbReference>
<evidence type="ECO:0000313" key="4">
    <source>
        <dbReference type="EMBL" id="KAK7503615.1"/>
    </source>
</evidence>
<name>A0ABD0LVE7_9CAEN</name>
<dbReference type="SUPFAM" id="SSF49854">
    <property type="entry name" value="Spermadhesin, CUB domain"/>
    <property type="match status" value="1"/>
</dbReference>
<reference evidence="4 5" key="1">
    <citation type="journal article" date="2023" name="Sci. Data">
        <title>Genome assembly of the Korean intertidal mud-creeper Batillaria attramentaria.</title>
        <authorList>
            <person name="Patra A.K."/>
            <person name="Ho P.T."/>
            <person name="Jun S."/>
            <person name="Lee S.J."/>
            <person name="Kim Y."/>
            <person name="Won Y.J."/>
        </authorList>
    </citation>
    <scope>NUCLEOTIDE SEQUENCE [LARGE SCALE GENOMIC DNA]</scope>
    <source>
        <strain evidence="4">Wonlab-2016</strain>
    </source>
</reference>
<feature type="region of interest" description="Disordered" evidence="1">
    <location>
        <begin position="209"/>
        <end position="295"/>
    </location>
</feature>
<dbReference type="EMBL" id="JACVVK020000019">
    <property type="protein sequence ID" value="KAK7503615.1"/>
    <property type="molecule type" value="Genomic_DNA"/>
</dbReference>